<keyword evidence="1" id="KW-0479">Metal-binding</keyword>
<dbReference type="Pfam" id="PF00127">
    <property type="entry name" value="Copper-bind"/>
    <property type="match status" value="1"/>
</dbReference>
<dbReference type="CDD" id="cd04211">
    <property type="entry name" value="Cupredoxin_like_2"/>
    <property type="match status" value="1"/>
</dbReference>
<proteinExistence type="predicted"/>
<evidence type="ECO:0000256" key="2">
    <source>
        <dbReference type="ARBA" id="ARBA00023008"/>
    </source>
</evidence>
<dbReference type="Gene3D" id="2.60.40.420">
    <property type="entry name" value="Cupredoxins - blue copper proteins"/>
    <property type="match status" value="1"/>
</dbReference>
<accession>A0ABY8CW42</accession>
<dbReference type="PROSITE" id="PS00079">
    <property type="entry name" value="MULTICOPPER_OXIDASE1"/>
    <property type="match status" value="1"/>
</dbReference>
<feature type="chain" id="PRO_5046173106" evidence="3">
    <location>
        <begin position="20"/>
        <end position="159"/>
    </location>
</feature>
<dbReference type="InterPro" id="IPR033138">
    <property type="entry name" value="Cu_oxidase_CS"/>
</dbReference>
<protein>
    <submittedName>
        <fullName evidence="5">Plastocyanin/azurin family copper-binding protein</fullName>
    </submittedName>
</protein>
<reference evidence="5 6" key="1">
    <citation type="submission" date="2023-03" db="EMBL/GenBank/DDBJ databases">
        <authorList>
            <person name="Kaur S."/>
            <person name="Espinosa-Saiz D."/>
            <person name="Velazquez E."/>
            <person name="Menendez E."/>
            <person name="diCenzo G.C."/>
        </authorList>
    </citation>
    <scope>NUCLEOTIDE SEQUENCE [LARGE SCALE GENOMIC DNA]</scope>
    <source>
        <strain evidence="5 6">LMG 27395</strain>
    </source>
</reference>
<dbReference type="PANTHER" id="PTHR38439:SF3">
    <property type="entry name" value="COPPER-RESISTANT CUPROPROTEIN COPI"/>
    <property type="match status" value="1"/>
</dbReference>
<feature type="signal peptide" evidence="3">
    <location>
        <begin position="1"/>
        <end position="19"/>
    </location>
</feature>
<keyword evidence="2" id="KW-0186">Copper</keyword>
<dbReference type="Proteomes" id="UP001235547">
    <property type="component" value="Chromosome 1"/>
</dbReference>
<evidence type="ECO:0000313" key="6">
    <source>
        <dbReference type="Proteomes" id="UP001235547"/>
    </source>
</evidence>
<evidence type="ECO:0000256" key="1">
    <source>
        <dbReference type="ARBA" id="ARBA00022723"/>
    </source>
</evidence>
<keyword evidence="3" id="KW-0732">Signal</keyword>
<keyword evidence="6" id="KW-1185">Reference proteome</keyword>
<evidence type="ECO:0000313" key="5">
    <source>
        <dbReference type="EMBL" id="WEX82372.1"/>
    </source>
</evidence>
<evidence type="ECO:0000256" key="3">
    <source>
        <dbReference type="SAM" id="SignalP"/>
    </source>
</evidence>
<dbReference type="SUPFAM" id="SSF49503">
    <property type="entry name" value="Cupredoxins"/>
    <property type="match status" value="1"/>
</dbReference>
<sequence length="159" mass="17204">MKAAMFGLLVAALASPAFASGNHAGGHGEAMAVGEPGKKANATQTIRVTMKETEDGKMIFTPSTFKVRKGQTVRFAIKNAGELDHEFVLDQEDKIMEHRAVMEKFPEMEHDDPNAIRLAAGESGEIVWKFTNDGTFKIACLVPGHYDAGMHGDVTVAEK</sequence>
<feature type="domain" description="Blue (type 1) copper" evidence="4">
    <location>
        <begin position="52"/>
        <end position="156"/>
    </location>
</feature>
<dbReference type="InterPro" id="IPR050845">
    <property type="entry name" value="Cu-binding_ET"/>
</dbReference>
<dbReference type="RefSeq" id="WP_280733108.1">
    <property type="nucleotide sequence ID" value="NZ_CP120368.1"/>
</dbReference>
<evidence type="ECO:0000259" key="4">
    <source>
        <dbReference type="Pfam" id="PF00127"/>
    </source>
</evidence>
<gene>
    <name evidence="5" type="ORF">PYH38_004658</name>
</gene>
<dbReference type="PANTHER" id="PTHR38439">
    <property type="entry name" value="AURACYANIN-B"/>
    <property type="match status" value="1"/>
</dbReference>
<dbReference type="InterPro" id="IPR008972">
    <property type="entry name" value="Cupredoxin"/>
</dbReference>
<name>A0ABY8CW42_9HYPH</name>
<dbReference type="EMBL" id="CP120371">
    <property type="protein sequence ID" value="WEX82372.1"/>
    <property type="molecule type" value="Genomic_DNA"/>
</dbReference>
<dbReference type="InterPro" id="IPR000923">
    <property type="entry name" value="BlueCu_1"/>
</dbReference>
<organism evidence="5 6">
    <name type="scientific">Sinorhizobium numidicum</name>
    <dbReference type="NCBI Taxonomy" id="680248"/>
    <lineage>
        <taxon>Bacteria</taxon>
        <taxon>Pseudomonadati</taxon>
        <taxon>Pseudomonadota</taxon>
        <taxon>Alphaproteobacteria</taxon>
        <taxon>Hyphomicrobiales</taxon>
        <taxon>Rhizobiaceae</taxon>
        <taxon>Sinorhizobium/Ensifer group</taxon>
        <taxon>Sinorhizobium</taxon>
    </lineage>
</organism>